<dbReference type="Gene3D" id="3.40.30.10">
    <property type="entry name" value="Glutaredoxin"/>
    <property type="match status" value="1"/>
</dbReference>
<protein>
    <submittedName>
        <fullName evidence="3">Glutathione S-transferase</fullName>
    </submittedName>
</protein>
<feature type="domain" description="GST C-terminal" evidence="2">
    <location>
        <begin position="90"/>
        <end position="211"/>
    </location>
</feature>
<dbReference type="SFLD" id="SFLDG00358">
    <property type="entry name" value="Main_(cytGST)"/>
    <property type="match status" value="1"/>
</dbReference>
<dbReference type="InterPro" id="IPR050983">
    <property type="entry name" value="GST_Omega/HSP26"/>
</dbReference>
<gene>
    <name evidence="3" type="ORF">OFY17_12735</name>
</gene>
<evidence type="ECO:0000259" key="2">
    <source>
        <dbReference type="PROSITE" id="PS50405"/>
    </source>
</evidence>
<evidence type="ECO:0000313" key="3">
    <source>
        <dbReference type="EMBL" id="MCV2403732.1"/>
    </source>
</evidence>
<dbReference type="PROSITE" id="PS50404">
    <property type="entry name" value="GST_NTER"/>
    <property type="match status" value="1"/>
</dbReference>
<dbReference type="Pfam" id="PF13417">
    <property type="entry name" value="GST_N_3"/>
    <property type="match status" value="1"/>
</dbReference>
<accession>A0ABT2YV05</accession>
<dbReference type="SUPFAM" id="SSF47616">
    <property type="entry name" value="GST C-terminal domain-like"/>
    <property type="match status" value="1"/>
</dbReference>
<evidence type="ECO:0000259" key="1">
    <source>
        <dbReference type="PROSITE" id="PS50404"/>
    </source>
</evidence>
<keyword evidence="4" id="KW-1185">Reference proteome</keyword>
<dbReference type="InterPro" id="IPR004045">
    <property type="entry name" value="Glutathione_S-Trfase_N"/>
</dbReference>
<comment type="caution">
    <text evidence="3">The sequence shown here is derived from an EMBL/GenBank/DDBJ whole genome shotgun (WGS) entry which is preliminary data.</text>
</comment>
<reference evidence="3 4" key="1">
    <citation type="submission" date="2022-10" db="EMBL/GenBank/DDBJ databases">
        <title>Marinomonas transparenta sp. nov. and Marinomonas sargassi sp. nov., isolated from marine alga (Sargassum natans (L.) Gaillon).</title>
        <authorList>
            <person name="Wang Y."/>
        </authorList>
    </citation>
    <scope>NUCLEOTIDE SEQUENCE [LARGE SCALE GENOMIC DNA]</scope>
    <source>
        <strain evidence="3 4">C2222</strain>
    </source>
</reference>
<dbReference type="PANTHER" id="PTHR43968:SF6">
    <property type="entry name" value="GLUTATHIONE S-TRANSFERASE OMEGA"/>
    <property type="match status" value="1"/>
</dbReference>
<dbReference type="Gene3D" id="1.20.1050.10">
    <property type="match status" value="1"/>
</dbReference>
<sequence length="219" mass="26107">MLLPVLYSFRRCPYAIRARYVLAQLDVKVSLREVVLKSKPEALLALGSRSTVPQLIDTDGQRYPESMDIIYWALERTQRSDLKTFIWPASLQQQYKIRVWITYNDQVFKYWLDRYKYADRHPEFSESYYRDKGCIFLQRLNKRLSQRRYLFGEEMSLVDMALFPFIRQFAGVDRAWFDASSYENVKAWLESFTESSLFKEVVMPKLPPWEEGCEGIVFP</sequence>
<feature type="domain" description="GST N-terminal" evidence="1">
    <location>
        <begin position="2"/>
        <end position="81"/>
    </location>
</feature>
<dbReference type="InterPro" id="IPR036282">
    <property type="entry name" value="Glutathione-S-Trfase_C_sf"/>
</dbReference>
<dbReference type="SFLD" id="SFLDS00019">
    <property type="entry name" value="Glutathione_Transferase_(cytos"/>
    <property type="match status" value="1"/>
</dbReference>
<dbReference type="InterPro" id="IPR040079">
    <property type="entry name" value="Glutathione_S-Trfase"/>
</dbReference>
<dbReference type="PROSITE" id="PS51354">
    <property type="entry name" value="GLUTAREDOXIN_2"/>
    <property type="match status" value="1"/>
</dbReference>
<proteinExistence type="predicted"/>
<dbReference type="InterPro" id="IPR010987">
    <property type="entry name" value="Glutathione-S-Trfase_C-like"/>
</dbReference>
<dbReference type="PANTHER" id="PTHR43968">
    <property type="match status" value="1"/>
</dbReference>
<dbReference type="Proteomes" id="UP001209713">
    <property type="component" value="Unassembled WGS sequence"/>
</dbReference>
<dbReference type="CDD" id="cd03196">
    <property type="entry name" value="GST_C_5"/>
    <property type="match status" value="1"/>
</dbReference>
<dbReference type="PROSITE" id="PS50405">
    <property type="entry name" value="GST_CTER"/>
    <property type="match status" value="1"/>
</dbReference>
<organism evidence="3 4">
    <name type="scientific">Marinomonas sargassi</name>
    <dbReference type="NCBI Taxonomy" id="2984494"/>
    <lineage>
        <taxon>Bacteria</taxon>
        <taxon>Pseudomonadati</taxon>
        <taxon>Pseudomonadota</taxon>
        <taxon>Gammaproteobacteria</taxon>
        <taxon>Oceanospirillales</taxon>
        <taxon>Oceanospirillaceae</taxon>
        <taxon>Marinomonas</taxon>
    </lineage>
</organism>
<name>A0ABT2YV05_9GAMM</name>
<dbReference type="InterPro" id="IPR036249">
    <property type="entry name" value="Thioredoxin-like_sf"/>
</dbReference>
<dbReference type="EMBL" id="JAOVZB010000006">
    <property type="protein sequence ID" value="MCV2403732.1"/>
    <property type="molecule type" value="Genomic_DNA"/>
</dbReference>
<dbReference type="SUPFAM" id="SSF52833">
    <property type="entry name" value="Thioredoxin-like"/>
    <property type="match status" value="1"/>
</dbReference>
<evidence type="ECO:0000313" key="4">
    <source>
        <dbReference type="Proteomes" id="UP001209713"/>
    </source>
</evidence>
<dbReference type="Pfam" id="PF13410">
    <property type="entry name" value="GST_C_2"/>
    <property type="match status" value="1"/>
</dbReference>